<dbReference type="OrthoDB" id="10544016at2759"/>
<feature type="non-terminal residue" evidence="3">
    <location>
        <position position="1"/>
    </location>
</feature>
<accession>A0A8J4FGD8</accession>
<feature type="compositionally biased region" description="Low complexity" evidence="2">
    <location>
        <begin position="756"/>
        <end position="766"/>
    </location>
</feature>
<dbReference type="GO" id="GO:0003713">
    <property type="term" value="F:transcription coactivator activity"/>
    <property type="evidence" value="ECO:0007669"/>
    <property type="project" value="TreeGrafter"/>
</dbReference>
<organism evidence="3 4">
    <name type="scientific">Volvox reticuliferus</name>
    <dbReference type="NCBI Taxonomy" id="1737510"/>
    <lineage>
        <taxon>Eukaryota</taxon>
        <taxon>Viridiplantae</taxon>
        <taxon>Chlorophyta</taxon>
        <taxon>core chlorophytes</taxon>
        <taxon>Chlorophyceae</taxon>
        <taxon>CS clade</taxon>
        <taxon>Chlamydomonadales</taxon>
        <taxon>Volvocaceae</taxon>
        <taxon>Volvox</taxon>
    </lineage>
</organism>
<dbReference type="AlphaFoldDB" id="A0A8J4FGD8"/>
<feature type="compositionally biased region" description="Low complexity" evidence="2">
    <location>
        <begin position="74"/>
        <end position="96"/>
    </location>
</feature>
<comment type="caution">
    <text evidence="3">The sequence shown here is derived from an EMBL/GenBank/DDBJ whole genome shotgun (WGS) entry which is preliminary data.</text>
</comment>
<feature type="region of interest" description="Disordered" evidence="2">
    <location>
        <begin position="1"/>
        <end position="43"/>
    </location>
</feature>
<feature type="region of interest" description="Disordered" evidence="2">
    <location>
        <begin position="753"/>
        <end position="777"/>
    </location>
</feature>
<dbReference type="PANTHER" id="PTHR46007">
    <property type="entry name" value="MEDIATOR OF RNA POLYMERASE II TRANSCRIPTION SUBUNIT 12"/>
    <property type="match status" value="1"/>
</dbReference>
<name>A0A8J4FGD8_9CHLO</name>
<feature type="compositionally biased region" description="Gly residues" evidence="2">
    <location>
        <begin position="10"/>
        <end position="25"/>
    </location>
</feature>
<dbReference type="InterPro" id="IPR051647">
    <property type="entry name" value="Mediator_comp_sub12"/>
</dbReference>
<dbReference type="Proteomes" id="UP000747110">
    <property type="component" value="Unassembled WGS sequence"/>
</dbReference>
<proteinExistence type="predicted"/>
<dbReference type="GO" id="GO:0016592">
    <property type="term" value="C:mediator complex"/>
    <property type="evidence" value="ECO:0007669"/>
    <property type="project" value="TreeGrafter"/>
</dbReference>
<sequence length="1091" mass="108967">ATPRQLQSGGPSGSFGGGGGGGLMAGPGSPLAARRNLASPVGHNAGVGSCTSDLGFHDAAWGCSQNLAAGHLQLEQQQSQPQTQQPQQQPSLQRPPCGFPIGEETWFQQSSLRGSPHPSHALPDSALCGAPGAMDALFGGLGGGATFAAAAAAATAASQGRGPLPAPAAAPAGGSNSVMSAGVNAILNDTGAGGLLMGLEAMVAGVSGQRTLGPDQLSEEELALLGIQGADRDLLLDPSADNGLDPLLDLLLAGGDALTGAGAAVTGLNRQSLQQQQQQQYAMSVNPSNDVLLSTQQQQQLYSQLDSHRFSSTLVHQQPHPPAPVPNLFASAALGPARRLSDAMPAADGLFASGGGGGGGGVTIVSSLPRTSASGLSLTTSGYGGGGGFSSGALGGLGGCIGSGSHSAPLRQHRLSSVSGVSSGMGQRPSRFAGGLDLSMNTLQPLEFNHHRNFVGSCADGSVGNGGGGGVLMGSMLCDDRYSALCGASDAANGASHSGPMPQLTSRYGAGDTAASAVAITGGLGRRRDFPPGALSNHHQQLSQHANLHPHQHVLNAFEGRHSAPGQFCIPGWDESPAIAHSGGNGSGNAAVGVDPTTLTGRMLLSTVGPMQQAAESDLPRFLGTGTATTAAAANAVVATAAVQRLAAALGSDWPLDARLGIGGGGAADSSGSDIARRMAAAHIRSNSTSGLVERDGFPGALSGGAIPAAAAAAAACSRPSTGSGYNGAAASLSLLNRRDPQLTARDQLARTILDNSNDNASNNSGNSGGGGGGPAAVAAALGAQGLHMQPQSPLMPSLSDPAPGRGVAGHVSPPPDTIVSLQGLRLRGEDDRIAAGEQRALGSDLLFLRSHAAATAAAGGGGSIGGPGGGNDQLTSMLQELQYLKRQQQQQIQEQAQQIQRQQMQIARLGLLSRLAAYDDPYSLGDTTTTAAAAAAEVATVAGKQQQQGPSSLQSHGGLAAATAPRQQVQLPYDGNNSVGCDGDGGGGRRSSGLLEAVDLQLTDIDNFMELNVDLLRRNNSGFGSFMNEMRAPGLGGGSGGSFTLGGAGNGGGGAVSNDMEVMRQSLRKDLRQNSAEQWEEMLKQLAGGA</sequence>
<feature type="coiled-coil region" evidence="1">
    <location>
        <begin position="872"/>
        <end position="906"/>
    </location>
</feature>
<keyword evidence="1" id="KW-0175">Coiled coil</keyword>
<evidence type="ECO:0000256" key="1">
    <source>
        <dbReference type="SAM" id="Coils"/>
    </source>
</evidence>
<dbReference type="GO" id="GO:0045944">
    <property type="term" value="P:positive regulation of transcription by RNA polymerase II"/>
    <property type="evidence" value="ECO:0007669"/>
    <property type="project" value="TreeGrafter"/>
</dbReference>
<evidence type="ECO:0000313" key="4">
    <source>
        <dbReference type="Proteomes" id="UP000747110"/>
    </source>
</evidence>
<gene>
    <name evidence="3" type="ORF">Vretifemale_747</name>
</gene>
<evidence type="ECO:0000256" key="2">
    <source>
        <dbReference type="SAM" id="MobiDB-lite"/>
    </source>
</evidence>
<dbReference type="EMBL" id="BNCP01000001">
    <property type="protein sequence ID" value="GIL69771.1"/>
    <property type="molecule type" value="Genomic_DNA"/>
</dbReference>
<protein>
    <submittedName>
        <fullName evidence="3">Uncharacterized protein</fullName>
    </submittedName>
</protein>
<dbReference type="PANTHER" id="PTHR46007:SF11">
    <property type="entry name" value="MEDIATOR OF RNA POLYMERASE II TRANSCRIPTION SUBUNIT 12"/>
    <property type="match status" value="1"/>
</dbReference>
<evidence type="ECO:0000313" key="3">
    <source>
        <dbReference type="EMBL" id="GIL69771.1"/>
    </source>
</evidence>
<feature type="region of interest" description="Disordered" evidence="2">
    <location>
        <begin position="74"/>
        <end position="102"/>
    </location>
</feature>
<keyword evidence="4" id="KW-1185">Reference proteome</keyword>
<reference evidence="3" key="1">
    <citation type="journal article" date="2021" name="Proc. Natl. Acad. Sci. U.S.A.">
        <title>Three genomes in the algal genus Volvox reveal the fate of a haploid sex-determining region after a transition to homothallism.</title>
        <authorList>
            <person name="Yamamoto K."/>
            <person name="Hamaji T."/>
            <person name="Kawai-Toyooka H."/>
            <person name="Matsuzaki R."/>
            <person name="Takahashi F."/>
            <person name="Nishimura Y."/>
            <person name="Kawachi M."/>
            <person name="Noguchi H."/>
            <person name="Minakuchi Y."/>
            <person name="Umen J.G."/>
            <person name="Toyoda A."/>
            <person name="Nozaki H."/>
        </authorList>
    </citation>
    <scope>NUCLEOTIDE SEQUENCE</scope>
    <source>
        <strain evidence="3">NIES-3786</strain>
    </source>
</reference>